<dbReference type="EMBL" id="PSZD01000054">
    <property type="protein sequence ID" value="PPJ18775.1"/>
    <property type="molecule type" value="Genomic_DNA"/>
</dbReference>
<keyword evidence="4" id="KW-1185">Reference proteome</keyword>
<feature type="domain" description="TrwC relaxase" evidence="2">
    <location>
        <begin position="16"/>
        <end position="425"/>
    </location>
</feature>
<dbReference type="NCBIfam" id="NF041492">
    <property type="entry name" value="MobF"/>
    <property type="match status" value="1"/>
</dbReference>
<feature type="region of interest" description="Disordered" evidence="1">
    <location>
        <begin position="1351"/>
        <end position="1383"/>
    </location>
</feature>
<dbReference type="InterPro" id="IPR027417">
    <property type="entry name" value="P-loop_NTPase"/>
</dbReference>
<gene>
    <name evidence="3" type="ORF">C5F51_36200</name>
</gene>
<dbReference type="SUPFAM" id="SSF55464">
    <property type="entry name" value="Origin of replication-binding domain, RBD-like"/>
    <property type="match status" value="1"/>
</dbReference>
<proteinExistence type="predicted"/>
<evidence type="ECO:0000313" key="3">
    <source>
        <dbReference type="EMBL" id="PPJ18775.1"/>
    </source>
</evidence>
<dbReference type="Gene3D" id="2.30.30.940">
    <property type="match status" value="1"/>
</dbReference>
<dbReference type="Pfam" id="PF13604">
    <property type="entry name" value="AAA_30"/>
    <property type="match status" value="1"/>
</dbReference>
<organism evidence="3 4">
    <name type="scientific">Nocardia nova</name>
    <dbReference type="NCBI Taxonomy" id="37330"/>
    <lineage>
        <taxon>Bacteria</taxon>
        <taxon>Bacillati</taxon>
        <taxon>Actinomycetota</taxon>
        <taxon>Actinomycetes</taxon>
        <taxon>Mycobacteriales</taxon>
        <taxon>Nocardiaceae</taxon>
        <taxon>Nocardia</taxon>
    </lineage>
</organism>
<name>A0A2S5ZUG7_9NOCA</name>
<reference evidence="3 4" key="1">
    <citation type="submission" date="2018-02" db="EMBL/GenBank/DDBJ databases">
        <title>8 Nocardia nova and 1 Nocardia cyriacigeorgica strain used for evolution to TMP-SMX.</title>
        <authorList>
            <person name="Mehta H."/>
            <person name="Weng J."/>
            <person name="Shamoo Y."/>
        </authorList>
    </citation>
    <scope>NUCLEOTIDE SEQUENCE [LARGE SCALE GENOMIC DNA]</scope>
    <source>
        <strain evidence="3 4">BAA2227</strain>
    </source>
</reference>
<comment type="caution">
    <text evidence="3">The sequence shown here is derived from an EMBL/GenBank/DDBJ whole genome shotgun (WGS) entry which is preliminary data.</text>
</comment>
<evidence type="ECO:0000259" key="2">
    <source>
        <dbReference type="Pfam" id="PF08751"/>
    </source>
</evidence>
<sequence length="1383" mass="150767">MSDGYVTATLHKILAGTSYLYYQRQVAAADATDLGTSSLADYYSTRGEAPGTWHGTGLAALDISGGDQVTEDQMRCLFGDGRHPNATAIEYQVVTEAIAKGAKPKDAVRAAQQASRLGKAFPARHGDNPFRTRCAQAYREHNLSHGLDANAAIDEDTRARIRTEVAMAMFVENYDRAPLDDRELSGFVARISRPQSAAVAGFDITFSPVKSVSTLWAIAPKPIADAIQAAHNAAVDDAIAWLENNATYTRLGTGGVRQVDVEGLIAARFTHRESRSGDPDLHTHMLIANRVRTLDGKWRTLDASHVYRNLVVVSEIYNTRLEHHLETSLGIGFTDRPAATPNKRPIREIIGIPAELIRHWSRRDAAITHRLGTLAVSFQQQLGREPTPKELFALAGRATLETRPAKHLSRSYAEQRHDWHSEAATLLGGPKAVEATVTSALNRSEHSRPTVDEAWISRAADEVVTVVSGQRSAWQHHHIRAETERQTRGHIHPTEWPNVVETVVREALSPTRSLARGDPDITAEPVLQHPPTIFQRRDGTSVYTVPGSQTYTSARRLGTEQRLLDLSVQPGARTLAADVIADAIHAYNTDPANNGRQLNPGQIAVVTEFASSPLRIAVANAPAGTGKTTAMRVLINAWHTSGGTVLGLAPTAAAAAVLAETTGIRVETVDRLLHILDQHASGAQPITDSAYPPALPEWLLQLDARTLVVIDEHVKLGDDKRLRLFEFLTHRDATIRCLGDTAQLPSIDPGGTATDLTTTNTVTMTDVVRFADPHEAAASLALRDGDPAGLGYYLDHQRIHSGTPAAITDKTYMAWFADHHAGRDTLMLAPTHDLVTELNTRARTDRLTRTPTPAGPEVVVADGQCASIGDVICTRRNNPRLRLGGSDWVRNGYRWTVTVVHPDGSLTATHLSTGRQPGATTVLPADYVAEHVRLGYAMTIDSAQGITVDTCHTALTGNESRNQFYVAMTRGIHTNHAYIPTTTDANEHSPWTELAILPRTSTEVLQRILARDATHTSAHADLRDTLNPYKRLGHAIDTYRDAIGLAVENTLGPDALDQLDHAAEHLLPGLTDAPAYPVLRQHLATLAITGHDPVRALRQAASERELDTAHDPAAVLDWRLDTTGTHSTSARPLPWTRAIPTELTDDDVTQQLYARARIITTLVAQINTDAETWTPATAPPWARTLLENRDLTAQLAIWRAAHHIPDTDLRPTGPRRYPAAERHHQQHLDTRTTDTLGDLHTATHTWAALAKRVDTRLTTDPWWPVLAQHLDTAADAGHDIETLLTTAANQRPLPDDMPAAALWHRLDISDRAPIEDAQTSVSEPDDNSVVSSAGSAIDAAVASALPYDTANLNYETDPNGEDHRHEPSLFTESARPPATDLGL</sequence>
<dbReference type="Pfam" id="PF08751">
    <property type="entry name" value="TrwC"/>
    <property type="match status" value="1"/>
</dbReference>
<dbReference type="Gene3D" id="3.40.50.300">
    <property type="entry name" value="P-loop containing nucleotide triphosphate hydrolases"/>
    <property type="match status" value="2"/>
</dbReference>
<dbReference type="InterPro" id="IPR014862">
    <property type="entry name" value="TrwC"/>
</dbReference>
<dbReference type="SUPFAM" id="SSF52540">
    <property type="entry name" value="P-loop containing nucleoside triphosphate hydrolases"/>
    <property type="match status" value="2"/>
</dbReference>
<evidence type="ECO:0000256" key="1">
    <source>
        <dbReference type="SAM" id="MobiDB-lite"/>
    </source>
</evidence>
<dbReference type="Proteomes" id="UP000238356">
    <property type="component" value="Unassembled WGS sequence"/>
</dbReference>
<protein>
    <submittedName>
        <fullName evidence="3">TrwC relaxase</fullName>
    </submittedName>
</protein>
<accession>A0A2S5ZUG7</accession>
<dbReference type="CDD" id="cd18809">
    <property type="entry name" value="SF1_C_RecD"/>
    <property type="match status" value="1"/>
</dbReference>
<evidence type="ECO:0000313" key="4">
    <source>
        <dbReference type="Proteomes" id="UP000238356"/>
    </source>
</evidence>